<organism evidence="2 3">
    <name type="scientific">Candidatus Magasanikbacteria bacterium RIFOXYC2_FULL_42_28</name>
    <dbReference type="NCBI Taxonomy" id="1798704"/>
    <lineage>
        <taxon>Bacteria</taxon>
        <taxon>Candidatus Magasanikiibacteriota</taxon>
    </lineage>
</organism>
<keyword evidence="1" id="KW-1133">Transmembrane helix</keyword>
<keyword evidence="1" id="KW-0472">Membrane</keyword>
<proteinExistence type="predicted"/>
<dbReference type="AlphaFoldDB" id="A0A1F6NW27"/>
<keyword evidence="1" id="KW-0812">Transmembrane</keyword>
<dbReference type="EMBL" id="MFQZ01000008">
    <property type="protein sequence ID" value="OGH88020.1"/>
    <property type="molecule type" value="Genomic_DNA"/>
</dbReference>
<evidence type="ECO:0000313" key="2">
    <source>
        <dbReference type="EMBL" id="OGH88020.1"/>
    </source>
</evidence>
<name>A0A1F6NW27_9BACT</name>
<evidence type="ECO:0008006" key="4">
    <source>
        <dbReference type="Google" id="ProtNLM"/>
    </source>
</evidence>
<gene>
    <name evidence="2" type="ORF">A3J93_02510</name>
</gene>
<dbReference type="Proteomes" id="UP000177907">
    <property type="component" value="Unassembled WGS sequence"/>
</dbReference>
<evidence type="ECO:0000313" key="3">
    <source>
        <dbReference type="Proteomes" id="UP000177907"/>
    </source>
</evidence>
<protein>
    <recommendedName>
        <fullName evidence="4">Prepilin-type N-terminal cleavage/methylation domain-containing protein</fullName>
    </recommendedName>
</protein>
<accession>A0A1F6NW27</accession>
<reference evidence="2 3" key="1">
    <citation type="journal article" date="2016" name="Nat. Commun.">
        <title>Thousands of microbial genomes shed light on interconnected biogeochemical processes in an aquifer system.</title>
        <authorList>
            <person name="Anantharaman K."/>
            <person name="Brown C.T."/>
            <person name="Hug L.A."/>
            <person name="Sharon I."/>
            <person name="Castelle C.J."/>
            <person name="Probst A.J."/>
            <person name="Thomas B.C."/>
            <person name="Singh A."/>
            <person name="Wilkins M.J."/>
            <person name="Karaoz U."/>
            <person name="Brodie E.L."/>
            <person name="Williams K.H."/>
            <person name="Hubbard S.S."/>
            <person name="Banfield J.F."/>
        </authorList>
    </citation>
    <scope>NUCLEOTIDE SEQUENCE [LARGE SCALE GENOMIC DNA]</scope>
</reference>
<feature type="transmembrane region" description="Helical" evidence="1">
    <location>
        <begin position="20"/>
        <end position="44"/>
    </location>
</feature>
<dbReference type="STRING" id="1798704.A3J93_02510"/>
<evidence type="ECO:0000256" key="1">
    <source>
        <dbReference type="SAM" id="Phobius"/>
    </source>
</evidence>
<comment type="caution">
    <text evidence="2">The sequence shown here is derived from an EMBL/GenBank/DDBJ whole genome shotgun (WGS) entry which is preliminary data.</text>
</comment>
<sequence>MSNQIQNPKFKTDTRGMSIIEILVAIGIFLIVSAGTMEIFIWGFRGRDVVWEQLSTQNEGRKVVQDFVNQLRRAGQSATGGYGLESAGAQEVVFYSNLDADSFRERIRYFLVSTTLKVGIVKATGTPLAYNLGSETVTDIVHDVANTTSSLFYYYDEDYTGATGTPMSAPIDPALVRVIGINLLLEEKPNVAPVPFAIETKAAIRNLKTN</sequence>